<evidence type="ECO:0000256" key="7">
    <source>
        <dbReference type="HAMAP-Rule" id="MF_00209"/>
    </source>
</evidence>
<dbReference type="PROSITE" id="PS00387">
    <property type="entry name" value="PPASE"/>
    <property type="match status" value="1"/>
</dbReference>
<sequence length="167" mass="19032">MEIEMIVEIPRGSRNKYEMDHRLGRIRLDRMLFTSTQYPADYGYVPGTLAEDGDPLDALVLLEEPTFPGCEVTVRSVGVFWMHDEGGPDAKVLTVPSRDVRYDDIRDLGDVHEHVLDEIAHFFDIYKSLEPGKDTDVRGWQDRRVADQTIEEAVERARTDGGDPSRP</sequence>
<feature type="binding site" evidence="7">
    <location>
        <position position="57"/>
    </location>
    <ligand>
        <name>Mg(2+)</name>
        <dbReference type="ChEBI" id="CHEBI:18420"/>
        <label>1</label>
    </ligand>
</feature>
<comment type="caution">
    <text evidence="8">The sequence shown here is derived from an EMBL/GenBank/DDBJ whole genome shotgun (WGS) entry which is preliminary data.</text>
</comment>
<dbReference type="GO" id="GO:0000287">
    <property type="term" value="F:magnesium ion binding"/>
    <property type="evidence" value="ECO:0007669"/>
    <property type="project" value="UniProtKB-UniRule"/>
</dbReference>
<feature type="binding site" evidence="7">
    <location>
        <position position="52"/>
    </location>
    <ligand>
        <name>Mg(2+)</name>
        <dbReference type="ChEBI" id="CHEBI:18420"/>
        <label>1</label>
    </ligand>
</feature>
<keyword evidence="4 7" id="KW-0378">Hydrolase</keyword>
<comment type="cofactor">
    <cofactor evidence="1 7">
        <name>Mg(2+)</name>
        <dbReference type="ChEBI" id="CHEBI:18420"/>
    </cofactor>
</comment>
<keyword evidence="2 7" id="KW-0963">Cytoplasm</keyword>
<dbReference type="AlphaFoldDB" id="A0A5D0TUS3"/>
<evidence type="ECO:0000256" key="3">
    <source>
        <dbReference type="ARBA" id="ARBA00022723"/>
    </source>
</evidence>
<dbReference type="FunFam" id="3.90.80.10:FF:000003">
    <property type="entry name" value="Inorganic pyrophosphatase"/>
    <property type="match status" value="1"/>
</dbReference>
<evidence type="ECO:0000313" key="8">
    <source>
        <dbReference type="EMBL" id="TYC09075.1"/>
    </source>
</evidence>
<keyword evidence="5 7" id="KW-0460">Magnesium</keyword>
<dbReference type="CDD" id="cd00412">
    <property type="entry name" value="pyrophosphatase"/>
    <property type="match status" value="1"/>
</dbReference>
<feature type="binding site" evidence="7">
    <location>
        <position position="89"/>
    </location>
    <ligand>
        <name>Mg(2+)</name>
        <dbReference type="ChEBI" id="CHEBI:18420"/>
        <label>1</label>
    </ligand>
</feature>
<dbReference type="Pfam" id="PF00719">
    <property type="entry name" value="Pyrophosphatase"/>
    <property type="match status" value="1"/>
</dbReference>
<organism evidence="8 9">
    <name type="scientific">Actinomadura syzygii</name>
    <dbReference type="NCBI Taxonomy" id="1427538"/>
    <lineage>
        <taxon>Bacteria</taxon>
        <taxon>Bacillati</taxon>
        <taxon>Actinomycetota</taxon>
        <taxon>Actinomycetes</taxon>
        <taxon>Streptosporangiales</taxon>
        <taxon>Thermomonosporaceae</taxon>
        <taxon>Actinomadura</taxon>
    </lineage>
</organism>
<dbReference type="PANTHER" id="PTHR10286">
    <property type="entry name" value="INORGANIC PYROPHOSPHATASE"/>
    <property type="match status" value="1"/>
</dbReference>
<dbReference type="InterPro" id="IPR008162">
    <property type="entry name" value="Pyrophosphatase"/>
</dbReference>
<dbReference type="GO" id="GO:0005737">
    <property type="term" value="C:cytoplasm"/>
    <property type="evidence" value="ECO:0007669"/>
    <property type="project" value="UniProtKB-SubCell"/>
</dbReference>
<comment type="function">
    <text evidence="7">Catalyzes the hydrolysis of inorganic pyrophosphate (PPi) forming two phosphate ions.</text>
</comment>
<dbReference type="RefSeq" id="WP_148354693.1">
    <property type="nucleotide sequence ID" value="NZ_JBHSBF010000032.1"/>
</dbReference>
<keyword evidence="3 7" id="KW-0479">Metal-binding</keyword>
<dbReference type="EMBL" id="VSFF01000015">
    <property type="protein sequence ID" value="TYC09075.1"/>
    <property type="molecule type" value="Genomic_DNA"/>
</dbReference>
<dbReference type="Proteomes" id="UP000322634">
    <property type="component" value="Unassembled WGS sequence"/>
</dbReference>
<feature type="binding site" evidence="7">
    <location>
        <position position="42"/>
    </location>
    <ligand>
        <name>substrate</name>
    </ligand>
</feature>
<dbReference type="InterPro" id="IPR036649">
    <property type="entry name" value="Pyrophosphatase_sf"/>
</dbReference>
<reference evidence="8 9" key="1">
    <citation type="submission" date="2019-08" db="EMBL/GenBank/DDBJ databases">
        <title>Actinomadura sp. nov. CYP1-5 isolated from mountain soil.</title>
        <authorList>
            <person name="Songsumanus A."/>
            <person name="Kuncharoen N."/>
            <person name="Kudo T."/>
            <person name="Yuki M."/>
            <person name="Igarashi Y."/>
            <person name="Tanasupawat S."/>
        </authorList>
    </citation>
    <scope>NUCLEOTIDE SEQUENCE [LARGE SCALE GENOMIC DNA]</scope>
    <source>
        <strain evidence="8 9">GKU157</strain>
    </source>
</reference>
<gene>
    <name evidence="7" type="primary">ppa</name>
    <name evidence="8" type="ORF">FXF65_36840</name>
</gene>
<evidence type="ECO:0000256" key="1">
    <source>
        <dbReference type="ARBA" id="ARBA00001946"/>
    </source>
</evidence>
<dbReference type="SUPFAM" id="SSF50324">
    <property type="entry name" value="Inorganic pyrophosphatase"/>
    <property type="match status" value="1"/>
</dbReference>
<feature type="active site" description="Proton acceptor" evidence="7">
    <location>
        <position position="89"/>
    </location>
</feature>
<dbReference type="GO" id="GO:0006796">
    <property type="term" value="P:phosphate-containing compound metabolic process"/>
    <property type="evidence" value="ECO:0007669"/>
    <property type="project" value="InterPro"/>
</dbReference>
<accession>A0A5D0TUS3</accession>
<evidence type="ECO:0000313" key="9">
    <source>
        <dbReference type="Proteomes" id="UP000322634"/>
    </source>
</evidence>
<comment type="similarity">
    <text evidence="7">Belongs to the PPase family.</text>
</comment>
<dbReference type="HAMAP" id="MF_00209">
    <property type="entry name" value="Inorganic_PPase"/>
    <property type="match status" value="1"/>
</dbReference>
<evidence type="ECO:0000256" key="2">
    <source>
        <dbReference type="ARBA" id="ARBA00022490"/>
    </source>
</evidence>
<feature type="binding site" evidence="7">
    <location>
        <position position="84"/>
    </location>
    <ligand>
        <name>Mg(2+)</name>
        <dbReference type="ChEBI" id="CHEBI:18420"/>
        <label>3</label>
    </ligand>
</feature>
<dbReference type="GO" id="GO:0004427">
    <property type="term" value="F:inorganic diphosphate phosphatase activity"/>
    <property type="evidence" value="ECO:0007669"/>
    <property type="project" value="UniProtKB-UniRule"/>
</dbReference>
<feature type="binding site" evidence="7">
    <location>
        <position position="30"/>
    </location>
    <ligand>
        <name>substrate</name>
    </ligand>
</feature>
<dbReference type="Gene3D" id="3.90.80.10">
    <property type="entry name" value="Inorganic pyrophosphatase"/>
    <property type="match status" value="1"/>
</dbReference>
<feature type="binding site" evidence="7">
    <location>
        <position position="16"/>
    </location>
    <ligand>
        <name>substrate</name>
    </ligand>
</feature>
<comment type="subcellular location">
    <subcellularLocation>
        <location evidence="7">Cytoplasm</location>
    </subcellularLocation>
</comment>
<protein>
    <recommendedName>
        <fullName evidence="7">Inorganic pyrophosphatase</fullName>
        <ecNumber evidence="7">3.6.1.1</ecNumber>
    </recommendedName>
    <alternativeName>
        <fullName evidence="7">Pyrophosphate phospho-hydrolase</fullName>
        <shortName evidence="7">PPase</shortName>
    </alternativeName>
</protein>
<keyword evidence="9" id="KW-1185">Reference proteome</keyword>
<name>A0A5D0TUS3_9ACTN</name>
<evidence type="ECO:0000256" key="4">
    <source>
        <dbReference type="ARBA" id="ARBA00022801"/>
    </source>
</evidence>
<feature type="binding site" evidence="7">
    <location>
        <position position="57"/>
    </location>
    <ligand>
        <name>Mg(2+)</name>
        <dbReference type="ChEBI" id="CHEBI:18420"/>
        <label>2</label>
    </ligand>
</feature>
<evidence type="ECO:0000256" key="6">
    <source>
        <dbReference type="ARBA" id="ARBA00047820"/>
    </source>
</evidence>
<feature type="binding site" evidence="7">
    <location>
        <position position="8"/>
    </location>
    <ligand>
        <name>Mg(2+)</name>
        <dbReference type="ChEBI" id="CHEBI:18420"/>
        <label>2</label>
    </ligand>
</feature>
<proteinExistence type="inferred from homology"/>
<comment type="catalytic activity">
    <reaction evidence="6 7">
        <text>diphosphate + H2O = 2 phosphate + H(+)</text>
        <dbReference type="Rhea" id="RHEA:24576"/>
        <dbReference type="ChEBI" id="CHEBI:15377"/>
        <dbReference type="ChEBI" id="CHEBI:15378"/>
        <dbReference type="ChEBI" id="CHEBI:33019"/>
        <dbReference type="ChEBI" id="CHEBI:43474"/>
        <dbReference type="EC" id="3.6.1.1"/>
    </reaction>
</comment>
<dbReference type="OrthoDB" id="5187599at2"/>
<feature type="binding site" evidence="7">
    <location>
        <position position="126"/>
    </location>
    <ligand>
        <name>substrate</name>
    </ligand>
</feature>
<evidence type="ECO:0000256" key="5">
    <source>
        <dbReference type="ARBA" id="ARBA00022842"/>
    </source>
</evidence>
<dbReference type="EC" id="3.6.1.1" evidence="7"/>
<feature type="binding site" evidence="7">
    <location>
        <position position="89"/>
    </location>
    <ligand>
        <name>Mg(2+)</name>
        <dbReference type="ChEBI" id="CHEBI:18420"/>
        <label>3</label>
    </ligand>
</feature>
<comment type="subunit">
    <text evidence="7">Homohexamer.</text>
</comment>